<dbReference type="Proteomes" id="UP001295740">
    <property type="component" value="Unassembled WGS sequence"/>
</dbReference>
<organism evidence="1 2">
    <name type="scientific">Anthostomella pinea</name>
    <dbReference type="NCBI Taxonomy" id="933095"/>
    <lineage>
        <taxon>Eukaryota</taxon>
        <taxon>Fungi</taxon>
        <taxon>Dikarya</taxon>
        <taxon>Ascomycota</taxon>
        <taxon>Pezizomycotina</taxon>
        <taxon>Sordariomycetes</taxon>
        <taxon>Xylariomycetidae</taxon>
        <taxon>Xylariales</taxon>
        <taxon>Xylariaceae</taxon>
        <taxon>Anthostomella</taxon>
    </lineage>
</organism>
<dbReference type="AlphaFoldDB" id="A0AAI8YCN1"/>
<sequence length="254" mass="29952">MRPLAPRKNEALRHLKRIADNRWRIDPVADVSYDLLTNDLIYSARDIARLVKVHSEGTKTRTTSTAVQNLHDTYLKYAAEEDLQENVELMTEALTRCMWHFDQTFFFGLMRRHVRHAGSQPAHNPKLAGGLARYELINLDVRDRMHRTLKAQWDPTIDHIIIWVRDADGNLRDFDELLGDMLHEMCHAWMDRFSDSMDERHERWVDLDDGHGEMFWNLLVFVLQRAHGWLGGAALLRMRDEARRDWTEARAREV</sequence>
<evidence type="ECO:0000313" key="2">
    <source>
        <dbReference type="Proteomes" id="UP001295740"/>
    </source>
</evidence>
<keyword evidence="2" id="KW-1185">Reference proteome</keyword>
<accession>A0AAI8YCN1</accession>
<evidence type="ECO:0000313" key="1">
    <source>
        <dbReference type="EMBL" id="CAJ2499936.1"/>
    </source>
</evidence>
<gene>
    <name evidence="1" type="ORF">KHLLAP_LOCUS404</name>
</gene>
<comment type="caution">
    <text evidence="1">The sequence shown here is derived from an EMBL/GenBank/DDBJ whole genome shotgun (WGS) entry which is preliminary data.</text>
</comment>
<dbReference type="EMBL" id="CAUWAG010000003">
    <property type="protein sequence ID" value="CAJ2499936.1"/>
    <property type="molecule type" value="Genomic_DNA"/>
</dbReference>
<proteinExistence type="predicted"/>
<protein>
    <submittedName>
        <fullName evidence="1">Uu.00g027890.m01.CDS01</fullName>
    </submittedName>
</protein>
<name>A0AAI8YCN1_9PEZI</name>
<reference evidence="1" key="1">
    <citation type="submission" date="2023-10" db="EMBL/GenBank/DDBJ databases">
        <authorList>
            <person name="Hackl T."/>
        </authorList>
    </citation>
    <scope>NUCLEOTIDE SEQUENCE</scope>
</reference>